<dbReference type="Pfam" id="PF22703">
    <property type="entry name" value="Cdc6_lid"/>
    <property type="match status" value="1"/>
</dbReference>
<reference evidence="8" key="1">
    <citation type="submission" date="2019-12" db="EMBL/GenBank/DDBJ databases">
        <title>The whole-genome sequencing of Haloarcula japonica strain pws8.</title>
        <authorList>
            <person name="Verma D.K."/>
            <person name="Gopal K."/>
            <person name="Prasad E.S."/>
        </authorList>
    </citation>
    <scope>NUCLEOTIDE SEQUENCE</scope>
    <source>
        <strain evidence="8">Pws8</strain>
    </source>
</reference>
<evidence type="ECO:0000313" key="9">
    <source>
        <dbReference type="Proteomes" id="UP000610611"/>
    </source>
</evidence>
<dbReference type="InterPro" id="IPR014277">
    <property type="entry name" value="Orc1/Cdc6_arc"/>
</dbReference>
<dbReference type="InterPro" id="IPR050311">
    <property type="entry name" value="ORC1/CDC6"/>
</dbReference>
<dbReference type="SMART" id="SM01074">
    <property type="entry name" value="Cdc6_C"/>
    <property type="match status" value="1"/>
</dbReference>
<evidence type="ECO:0000313" key="8">
    <source>
        <dbReference type="EMBL" id="NLV08283.1"/>
    </source>
</evidence>
<evidence type="ECO:0000256" key="3">
    <source>
        <dbReference type="ARBA" id="ARBA00022741"/>
    </source>
</evidence>
<sequence length="420" mass="47451">MDSPFDEPGKIFADKRPLDEDYTPETILCREDEVSRYSEALQDVIEGFGPNNVFIYGQTGNGKTVVTKKMMQFLRAEAAQHDVPVTILEINCNKDDSIFNVLISLVNQLRPPDDQVPEQGPTKGFLWSTLYDELDDLEGDVVVVLDEIDMLGADNDKLLYEFPRARKMGSLEDTRVGVIGISNNHMFKDSLDPRVKSTLCEYEIFFSPYDATELTDILQHYGDLVFRDGIIDEGVIQLCAARAAQEQGDAREALDLLETAGNIARKQDAEQVTKAHVEEAGSRVEEQRVLTIVREQLTSQMKLALLATAFLNIDDEASPRAKNIYQVYENICEVCGYEPRSKRRVNDFLDSIRLYGLLERDERNLGRAGGRSYIHTLEVSPELVFEGLKQDQDGSESTLERYDLVPDPDEAQQARLMSYV</sequence>
<evidence type="ECO:0000259" key="6">
    <source>
        <dbReference type="SMART" id="SM00382"/>
    </source>
</evidence>
<accession>A0A847TYA7</accession>
<organism evidence="8 9">
    <name type="scientific">Haloarcula rubripromontorii</name>
    <dbReference type="NCBI Taxonomy" id="1705562"/>
    <lineage>
        <taxon>Archaea</taxon>
        <taxon>Methanobacteriati</taxon>
        <taxon>Methanobacteriota</taxon>
        <taxon>Stenosarchaea group</taxon>
        <taxon>Halobacteria</taxon>
        <taxon>Halobacteriales</taxon>
        <taxon>Haloarculaceae</taxon>
        <taxon>Haloarcula</taxon>
    </lineage>
</organism>
<dbReference type="SUPFAM" id="SSF52540">
    <property type="entry name" value="P-loop containing nucleoside triphosphate hydrolases"/>
    <property type="match status" value="1"/>
</dbReference>
<comment type="caution">
    <text evidence="5">Lacks conserved residue(s) required for the propagation of feature annotation.</text>
</comment>
<proteinExistence type="inferred from homology"/>
<protein>
    <recommendedName>
        <fullName evidence="5">ORC1-type DNA replication protein</fullName>
    </recommendedName>
</protein>
<dbReference type="Gene3D" id="3.40.50.300">
    <property type="entry name" value="P-loop containing nucleotide triphosphate hydrolases"/>
    <property type="match status" value="1"/>
</dbReference>
<feature type="domain" description="AAA+ ATPase" evidence="6">
    <location>
        <begin position="49"/>
        <end position="232"/>
    </location>
</feature>
<feature type="domain" description="Cdc6 C-terminal" evidence="7">
    <location>
        <begin position="306"/>
        <end position="388"/>
    </location>
</feature>
<dbReference type="AlphaFoldDB" id="A0A847TYA7"/>
<dbReference type="SMART" id="SM00382">
    <property type="entry name" value="AAA"/>
    <property type="match status" value="1"/>
</dbReference>
<dbReference type="Gene3D" id="1.10.8.60">
    <property type="match status" value="1"/>
</dbReference>
<evidence type="ECO:0000259" key="7">
    <source>
        <dbReference type="SMART" id="SM01074"/>
    </source>
</evidence>
<evidence type="ECO:0000256" key="1">
    <source>
        <dbReference type="ARBA" id="ARBA00006184"/>
    </source>
</evidence>
<dbReference type="InterPro" id="IPR015163">
    <property type="entry name" value="Cdc6_C"/>
</dbReference>
<evidence type="ECO:0000256" key="2">
    <source>
        <dbReference type="ARBA" id="ARBA00022705"/>
    </source>
</evidence>
<dbReference type="InterPro" id="IPR036390">
    <property type="entry name" value="WH_DNA-bd_sf"/>
</dbReference>
<keyword evidence="2 5" id="KW-0235">DNA replication</keyword>
<dbReference type="GO" id="GO:0016887">
    <property type="term" value="F:ATP hydrolysis activity"/>
    <property type="evidence" value="ECO:0007669"/>
    <property type="project" value="InterPro"/>
</dbReference>
<feature type="binding site" evidence="5">
    <location>
        <position position="209"/>
    </location>
    <ligand>
        <name>ATP</name>
        <dbReference type="ChEBI" id="CHEBI:30616"/>
    </ligand>
</feature>
<dbReference type="EMBL" id="WOWB01000009">
    <property type="protein sequence ID" value="NLV08283.1"/>
    <property type="molecule type" value="Genomic_DNA"/>
</dbReference>
<dbReference type="FunFam" id="1.10.8.60:FF:000073">
    <property type="entry name" value="ORC1-type DNA replication protein"/>
    <property type="match status" value="1"/>
</dbReference>
<comment type="similarity">
    <text evidence="1 5">Belongs to the CDC6/cdc18 family.</text>
</comment>
<dbReference type="InterPro" id="IPR036388">
    <property type="entry name" value="WH-like_DNA-bd_sf"/>
</dbReference>
<dbReference type="Proteomes" id="UP000610611">
    <property type="component" value="Unassembled WGS sequence"/>
</dbReference>
<dbReference type="GO" id="GO:0005524">
    <property type="term" value="F:ATP binding"/>
    <property type="evidence" value="ECO:0007669"/>
    <property type="project" value="UniProtKB-UniRule"/>
</dbReference>
<dbReference type="PANTHER" id="PTHR10763">
    <property type="entry name" value="CELL DIVISION CONTROL PROTEIN 6-RELATED"/>
    <property type="match status" value="1"/>
</dbReference>
<gene>
    <name evidence="8" type="ORF">GOC83_19380</name>
</gene>
<comment type="caution">
    <text evidence="8">The sequence shown here is derived from an EMBL/GenBank/DDBJ whole genome shotgun (WGS) entry which is preliminary data.</text>
</comment>
<dbReference type="InterPro" id="IPR049945">
    <property type="entry name" value="AAA_22"/>
</dbReference>
<evidence type="ECO:0000256" key="5">
    <source>
        <dbReference type="HAMAP-Rule" id="MF_01407"/>
    </source>
</evidence>
<name>A0A847TYA7_9EURY</name>
<dbReference type="Gene3D" id="1.10.10.10">
    <property type="entry name" value="Winged helix-like DNA-binding domain superfamily/Winged helix DNA-binding domain"/>
    <property type="match status" value="1"/>
</dbReference>
<dbReference type="Pfam" id="PF13401">
    <property type="entry name" value="AAA_22"/>
    <property type="match status" value="1"/>
</dbReference>
<dbReference type="RefSeq" id="WP_170084546.1">
    <property type="nucleotide sequence ID" value="NZ_WOWB01000009.1"/>
</dbReference>
<dbReference type="CDD" id="cd08768">
    <property type="entry name" value="Cdc6_C"/>
    <property type="match status" value="1"/>
</dbReference>
<dbReference type="PANTHER" id="PTHR10763:SF22">
    <property type="entry name" value="ORC1-TYPE DNA REPLICATION PROTEIN"/>
    <property type="match status" value="1"/>
</dbReference>
<dbReference type="GO" id="GO:0006260">
    <property type="term" value="P:DNA replication"/>
    <property type="evidence" value="ECO:0007669"/>
    <property type="project" value="UniProtKB-UniRule"/>
</dbReference>
<dbReference type="InterPro" id="IPR003593">
    <property type="entry name" value="AAA+_ATPase"/>
</dbReference>
<dbReference type="SUPFAM" id="SSF46785">
    <property type="entry name" value="Winged helix' DNA-binding domain"/>
    <property type="match status" value="1"/>
</dbReference>
<dbReference type="InterPro" id="IPR027417">
    <property type="entry name" value="P-loop_NTPase"/>
</dbReference>
<evidence type="ECO:0000256" key="4">
    <source>
        <dbReference type="ARBA" id="ARBA00022840"/>
    </source>
</evidence>
<dbReference type="InterPro" id="IPR055237">
    <property type="entry name" value="Cdc6_lid"/>
</dbReference>
<dbReference type="HAMAP" id="MF_01407">
    <property type="entry name" value="ORC1_type_DNA_replic_protein"/>
    <property type="match status" value="1"/>
</dbReference>
<keyword evidence="3 5" id="KW-0547">Nucleotide-binding</keyword>
<keyword evidence="4 5" id="KW-0067">ATP-binding</keyword>
<dbReference type="Pfam" id="PF09079">
    <property type="entry name" value="WHD_Cdc6"/>
    <property type="match status" value="1"/>
</dbReference>
<dbReference type="NCBIfam" id="TIGR02928">
    <property type="entry name" value="orc1/cdc6 family replication initiation protein"/>
    <property type="match status" value="1"/>
</dbReference>
<comment type="function">
    <text evidence="5">Involved in regulation of DNA replication.</text>
</comment>